<dbReference type="Proteomes" id="UP000682202">
    <property type="component" value="Chromosome"/>
</dbReference>
<protein>
    <submittedName>
        <fullName evidence="5">TetR/AcrR family transcriptional regulator</fullName>
    </submittedName>
</protein>
<feature type="region of interest" description="Disordered" evidence="3">
    <location>
        <begin position="196"/>
        <end position="216"/>
    </location>
</feature>
<dbReference type="SUPFAM" id="SSF46689">
    <property type="entry name" value="Homeodomain-like"/>
    <property type="match status" value="1"/>
</dbReference>
<dbReference type="Gene3D" id="1.10.357.10">
    <property type="entry name" value="Tetracycline Repressor, domain 2"/>
    <property type="match status" value="1"/>
</dbReference>
<organism evidence="5 6">
    <name type="scientific">Mycobacterium spongiae</name>
    <dbReference type="NCBI Taxonomy" id="886343"/>
    <lineage>
        <taxon>Bacteria</taxon>
        <taxon>Bacillati</taxon>
        <taxon>Actinomycetota</taxon>
        <taxon>Actinomycetes</taxon>
        <taxon>Mycobacteriales</taxon>
        <taxon>Mycobacteriaceae</taxon>
        <taxon>Mycobacterium</taxon>
    </lineage>
</organism>
<dbReference type="PROSITE" id="PS50977">
    <property type="entry name" value="HTH_TETR_2"/>
    <property type="match status" value="1"/>
</dbReference>
<evidence type="ECO:0000259" key="4">
    <source>
        <dbReference type="PROSITE" id="PS50977"/>
    </source>
</evidence>
<evidence type="ECO:0000313" key="6">
    <source>
        <dbReference type="Proteomes" id="UP000682202"/>
    </source>
</evidence>
<gene>
    <name evidence="5" type="ORF">F6B93_19490</name>
</gene>
<dbReference type="RefSeq" id="WP_211696548.1">
    <property type="nucleotide sequence ID" value="NZ_CP046600.1"/>
</dbReference>
<keyword evidence="6" id="KW-1185">Reference proteome</keyword>
<evidence type="ECO:0000313" key="5">
    <source>
        <dbReference type="EMBL" id="QUR68961.1"/>
    </source>
</evidence>
<evidence type="ECO:0000256" key="1">
    <source>
        <dbReference type="ARBA" id="ARBA00023125"/>
    </source>
</evidence>
<reference evidence="5" key="1">
    <citation type="submission" date="2019-12" db="EMBL/GenBank/DDBJ databases">
        <title>Mycobacterium spongiae sp. nov.</title>
        <authorList>
            <person name="Stinear T."/>
        </authorList>
    </citation>
    <scope>NUCLEOTIDE SEQUENCE</scope>
    <source>
        <strain evidence="5">FSD4b-SM</strain>
    </source>
</reference>
<accession>A0A975K075</accession>
<dbReference type="InterPro" id="IPR009057">
    <property type="entry name" value="Homeodomain-like_sf"/>
</dbReference>
<feature type="domain" description="HTH tetR-type" evidence="4">
    <location>
        <begin position="20"/>
        <end position="80"/>
    </location>
</feature>
<dbReference type="EMBL" id="CP046600">
    <property type="protein sequence ID" value="QUR68961.1"/>
    <property type="molecule type" value="Genomic_DNA"/>
</dbReference>
<dbReference type="KEGG" id="mspg:F6B93_19490"/>
<feature type="DNA-binding region" description="H-T-H motif" evidence="2">
    <location>
        <begin position="43"/>
        <end position="62"/>
    </location>
</feature>
<proteinExistence type="predicted"/>
<dbReference type="GO" id="GO:0003677">
    <property type="term" value="F:DNA binding"/>
    <property type="evidence" value="ECO:0007669"/>
    <property type="project" value="UniProtKB-UniRule"/>
</dbReference>
<keyword evidence="1 2" id="KW-0238">DNA-binding</keyword>
<dbReference type="AlphaFoldDB" id="A0A975K075"/>
<evidence type="ECO:0000256" key="2">
    <source>
        <dbReference type="PROSITE-ProRule" id="PRU00335"/>
    </source>
</evidence>
<dbReference type="InterPro" id="IPR001647">
    <property type="entry name" value="HTH_TetR"/>
</dbReference>
<sequence>MQTGQKRGRWTGVPLESRYAMRREDLIAAGVALLGGENGPALTVRAVCRQAGLTERYFYESFTDREHFVCAVYDDVCTRAMATLTSAETPQEAVERFVELMVDDPVRGRVLLLAPAVEPALARSGAEWMPNFIELAQRRLSTIVDPVLQQLVATSMIGALTGLFTAYLDRRLEATRAQFIDYCVAMLLSTATSYAPPHGGREDGAGDHAISAGQRD</sequence>
<name>A0A975K075_9MYCO</name>
<evidence type="ECO:0000256" key="3">
    <source>
        <dbReference type="SAM" id="MobiDB-lite"/>
    </source>
</evidence>